<accession>A0A6G1HT67</accession>
<gene>
    <name evidence="1" type="ORF">EJ06DRAFT_68215</name>
</gene>
<dbReference type="EMBL" id="ML996698">
    <property type="protein sequence ID" value="KAF2399037.1"/>
    <property type="molecule type" value="Genomic_DNA"/>
</dbReference>
<proteinExistence type="predicted"/>
<protein>
    <submittedName>
        <fullName evidence="1">Uncharacterized protein</fullName>
    </submittedName>
</protein>
<reference evidence="1" key="1">
    <citation type="journal article" date="2020" name="Stud. Mycol.">
        <title>101 Dothideomycetes genomes: a test case for predicting lifestyles and emergence of pathogens.</title>
        <authorList>
            <person name="Haridas S."/>
            <person name="Albert R."/>
            <person name="Binder M."/>
            <person name="Bloem J."/>
            <person name="Labutti K."/>
            <person name="Salamov A."/>
            <person name="Andreopoulos B."/>
            <person name="Baker S."/>
            <person name="Barry K."/>
            <person name="Bills G."/>
            <person name="Bluhm B."/>
            <person name="Cannon C."/>
            <person name="Castanera R."/>
            <person name="Culley D."/>
            <person name="Daum C."/>
            <person name="Ezra D."/>
            <person name="Gonzalez J."/>
            <person name="Henrissat B."/>
            <person name="Kuo A."/>
            <person name="Liang C."/>
            <person name="Lipzen A."/>
            <person name="Lutzoni F."/>
            <person name="Magnuson J."/>
            <person name="Mondo S."/>
            <person name="Nolan M."/>
            <person name="Ohm R."/>
            <person name="Pangilinan J."/>
            <person name="Park H.-J."/>
            <person name="Ramirez L."/>
            <person name="Alfaro M."/>
            <person name="Sun H."/>
            <person name="Tritt A."/>
            <person name="Yoshinaga Y."/>
            <person name="Zwiers L.-H."/>
            <person name="Turgeon B."/>
            <person name="Goodwin S."/>
            <person name="Spatafora J."/>
            <person name="Crous P."/>
            <person name="Grigoriev I."/>
        </authorList>
    </citation>
    <scope>NUCLEOTIDE SEQUENCE</scope>
    <source>
        <strain evidence="1">CBS 262.69</strain>
    </source>
</reference>
<evidence type="ECO:0000313" key="2">
    <source>
        <dbReference type="Proteomes" id="UP000799640"/>
    </source>
</evidence>
<dbReference type="Proteomes" id="UP000799640">
    <property type="component" value="Unassembled WGS sequence"/>
</dbReference>
<dbReference type="AlphaFoldDB" id="A0A6G1HT67"/>
<name>A0A6G1HT67_9PEZI</name>
<keyword evidence="2" id="KW-1185">Reference proteome</keyword>
<sequence length="169" mass="18554">MIATGIADVTSYFIKGREADQCRGWAGSFGALVTHLQELTPVADRPYRLHQPRYVDGEERYGRYATSLSVVMLLSAGGLATDDTADLTFAAIQHVILRLHLLCGLYQSESTLTPTNIGIMGAVNTLIWIDTMTARYAAIGPCPTLYITSHEELGVYHGFEQTRRITCVA</sequence>
<organism evidence="1 2">
    <name type="scientific">Trichodelitschia bisporula</name>
    <dbReference type="NCBI Taxonomy" id="703511"/>
    <lineage>
        <taxon>Eukaryota</taxon>
        <taxon>Fungi</taxon>
        <taxon>Dikarya</taxon>
        <taxon>Ascomycota</taxon>
        <taxon>Pezizomycotina</taxon>
        <taxon>Dothideomycetes</taxon>
        <taxon>Dothideomycetes incertae sedis</taxon>
        <taxon>Phaeotrichales</taxon>
        <taxon>Phaeotrichaceae</taxon>
        <taxon>Trichodelitschia</taxon>
    </lineage>
</organism>
<evidence type="ECO:0000313" key="1">
    <source>
        <dbReference type="EMBL" id="KAF2399037.1"/>
    </source>
</evidence>